<dbReference type="EMBL" id="JAWZYT010004021">
    <property type="protein sequence ID" value="KAK4295697.1"/>
    <property type="molecule type" value="Genomic_DNA"/>
</dbReference>
<dbReference type="AlphaFoldDB" id="A0AAE1TXE7"/>
<reference evidence="4" key="1">
    <citation type="submission" date="2023-11" db="EMBL/GenBank/DDBJ databases">
        <title>Genome assemblies of two species of porcelain crab, Petrolisthes cinctipes and Petrolisthes manimaculis (Anomura: Porcellanidae).</title>
        <authorList>
            <person name="Angst P."/>
        </authorList>
    </citation>
    <scope>NUCLEOTIDE SEQUENCE</scope>
    <source>
        <strain evidence="4">PB745_02</strain>
        <tissue evidence="4">Gill</tissue>
    </source>
</reference>
<feature type="coiled-coil region" evidence="1">
    <location>
        <begin position="436"/>
        <end position="471"/>
    </location>
</feature>
<comment type="caution">
    <text evidence="4">The sequence shown here is derived from an EMBL/GenBank/DDBJ whole genome shotgun (WGS) entry which is preliminary data.</text>
</comment>
<sequence length="571" mass="61932">MLSDFTRALGLGGTSPKDEHKGNIVTSQHQTQQQQQQLLTSQAQSQAQLITSQGTTINSQGQLVNSQGQIVAQVANHVSPSVQASVVGAQVANNPTVVVSAGQPHPLPFQQMTPAQQLQLQQMQLQHQAQHLKKMRRQDQAAALQQQLLTQGKVSPTPPRKDVTGGLQQLAGKMVGRVATSLPTAALLQQSTIATSDSKPRVLVMPGHPTASESPLTSLQRARLRSSTDQLVSPEEFSMASVNAQLALLTGTPSTPAGTPRGLRDDSSDTMSETDSQKSLRVRRKLPHLPPDQEAAPLPSHKKNSYGLHAKDRVRSQLARQSSLDGSVGTGRIGGALGLARPSSSMTNLANISKMPELNLPTRPGSALGIPGHPGTMGGLRGSNMSSGPQLKTGLPACIAQCLPPDLHHLIYTNAGSLGLGDNYGSQLPEYMQNLKEQLQEELKSTTTDRRAILEAELLRLQEDRRRALMEKDKERDGRLRRELDRLASSSYSGSLSLKQRMEIQRRLGMASGPPPLVAPGSANSSPRNHRRRGHRRQMSDPKISVSPIKEDRDVERELVRVSLFLWWWVG</sequence>
<feature type="region of interest" description="Disordered" evidence="2">
    <location>
        <begin position="250"/>
        <end position="306"/>
    </location>
</feature>
<gene>
    <name evidence="4" type="ORF">Pmani_029007</name>
    <name evidence="3" type="ORF">Pmani_031767</name>
</gene>
<evidence type="ECO:0000256" key="2">
    <source>
        <dbReference type="SAM" id="MobiDB-lite"/>
    </source>
</evidence>
<dbReference type="Proteomes" id="UP001292094">
    <property type="component" value="Unassembled WGS sequence"/>
</dbReference>
<feature type="region of interest" description="Disordered" evidence="2">
    <location>
        <begin position="510"/>
        <end position="547"/>
    </location>
</feature>
<accession>A0AAE1TXE7</accession>
<protein>
    <submittedName>
        <fullName evidence="4">Uncharacterized protein</fullName>
    </submittedName>
</protein>
<evidence type="ECO:0000256" key="1">
    <source>
        <dbReference type="SAM" id="Coils"/>
    </source>
</evidence>
<evidence type="ECO:0000313" key="4">
    <source>
        <dbReference type="EMBL" id="KAK4298669.1"/>
    </source>
</evidence>
<feature type="compositionally biased region" description="Basic residues" evidence="2">
    <location>
        <begin position="528"/>
        <end position="537"/>
    </location>
</feature>
<name>A0AAE1TXE7_9EUCA</name>
<evidence type="ECO:0000313" key="5">
    <source>
        <dbReference type="Proteomes" id="UP001292094"/>
    </source>
</evidence>
<evidence type="ECO:0000313" key="3">
    <source>
        <dbReference type="EMBL" id="KAK4295697.1"/>
    </source>
</evidence>
<proteinExistence type="predicted"/>
<organism evidence="4 5">
    <name type="scientific">Petrolisthes manimaculis</name>
    <dbReference type="NCBI Taxonomy" id="1843537"/>
    <lineage>
        <taxon>Eukaryota</taxon>
        <taxon>Metazoa</taxon>
        <taxon>Ecdysozoa</taxon>
        <taxon>Arthropoda</taxon>
        <taxon>Crustacea</taxon>
        <taxon>Multicrustacea</taxon>
        <taxon>Malacostraca</taxon>
        <taxon>Eumalacostraca</taxon>
        <taxon>Eucarida</taxon>
        <taxon>Decapoda</taxon>
        <taxon>Pleocyemata</taxon>
        <taxon>Anomura</taxon>
        <taxon>Galatheoidea</taxon>
        <taxon>Porcellanidae</taxon>
        <taxon>Petrolisthes</taxon>
    </lineage>
</organism>
<feature type="region of interest" description="Disordered" evidence="2">
    <location>
        <begin position="198"/>
        <end position="232"/>
    </location>
</feature>
<feature type="compositionally biased region" description="Polar residues" evidence="2">
    <location>
        <begin position="211"/>
        <end position="231"/>
    </location>
</feature>
<keyword evidence="1" id="KW-0175">Coiled coil</keyword>
<dbReference type="EMBL" id="JAWZYT010003386">
    <property type="protein sequence ID" value="KAK4298669.1"/>
    <property type="molecule type" value="Genomic_DNA"/>
</dbReference>
<feature type="region of interest" description="Disordered" evidence="2">
    <location>
        <begin position="1"/>
        <end position="33"/>
    </location>
</feature>
<keyword evidence="5" id="KW-1185">Reference proteome</keyword>